<dbReference type="Gene3D" id="3.40.50.300">
    <property type="entry name" value="P-loop containing nucleotide triphosphate hydrolases"/>
    <property type="match status" value="1"/>
</dbReference>
<evidence type="ECO:0000256" key="3">
    <source>
        <dbReference type="ARBA" id="ARBA00022840"/>
    </source>
</evidence>
<evidence type="ECO:0000256" key="4">
    <source>
        <dbReference type="ARBA" id="ARBA00023012"/>
    </source>
</evidence>
<dbReference type="PROSITE" id="PS00688">
    <property type="entry name" value="SIGMA54_INTERACT_3"/>
    <property type="match status" value="1"/>
</dbReference>
<keyword evidence="1 8" id="KW-0597">Phosphoprotein</keyword>
<dbReference type="SMART" id="SM00382">
    <property type="entry name" value="AAA"/>
    <property type="match status" value="1"/>
</dbReference>
<evidence type="ECO:0000256" key="1">
    <source>
        <dbReference type="ARBA" id="ARBA00022553"/>
    </source>
</evidence>
<evidence type="ECO:0000313" key="11">
    <source>
        <dbReference type="EMBL" id="QIB64677.1"/>
    </source>
</evidence>
<keyword evidence="5" id="KW-0805">Transcription regulation</keyword>
<dbReference type="FunFam" id="3.40.50.300:FF:000006">
    <property type="entry name" value="DNA-binding transcriptional regulator NtrC"/>
    <property type="match status" value="1"/>
</dbReference>
<dbReference type="GO" id="GO:0005524">
    <property type="term" value="F:ATP binding"/>
    <property type="evidence" value="ECO:0007669"/>
    <property type="project" value="UniProtKB-KW"/>
</dbReference>
<dbReference type="PANTHER" id="PTHR32071">
    <property type="entry name" value="TRANSCRIPTIONAL REGULATORY PROTEIN"/>
    <property type="match status" value="1"/>
</dbReference>
<dbReference type="CDD" id="cd00009">
    <property type="entry name" value="AAA"/>
    <property type="match status" value="1"/>
</dbReference>
<proteinExistence type="predicted"/>
<feature type="domain" description="Response regulatory" evidence="10">
    <location>
        <begin position="4"/>
        <end position="118"/>
    </location>
</feature>
<dbReference type="Pfam" id="PF25601">
    <property type="entry name" value="AAA_lid_14"/>
    <property type="match status" value="1"/>
</dbReference>
<dbReference type="InterPro" id="IPR002078">
    <property type="entry name" value="Sigma_54_int"/>
</dbReference>
<accession>A0A6C0U123</accession>
<dbReference type="GO" id="GO:0000160">
    <property type="term" value="P:phosphorelay signal transduction system"/>
    <property type="evidence" value="ECO:0007669"/>
    <property type="project" value="UniProtKB-KW"/>
</dbReference>
<name>A0A6C0U123_9GAMM</name>
<dbReference type="SUPFAM" id="SSF52540">
    <property type="entry name" value="P-loop containing nucleoside triphosphate hydrolases"/>
    <property type="match status" value="1"/>
</dbReference>
<dbReference type="PANTHER" id="PTHR32071:SF116">
    <property type="entry name" value="TRANSCRIPTIONAL REGULATORY PROTEIN GLRR"/>
    <property type="match status" value="1"/>
</dbReference>
<dbReference type="InterPro" id="IPR001789">
    <property type="entry name" value="Sig_transdc_resp-reg_receiver"/>
</dbReference>
<gene>
    <name evidence="11" type="ORF">G3T16_03990</name>
</gene>
<evidence type="ECO:0000259" key="10">
    <source>
        <dbReference type="PROSITE" id="PS50110"/>
    </source>
</evidence>
<keyword evidence="6" id="KW-0238">DNA-binding</keyword>
<dbReference type="PROSITE" id="PS00676">
    <property type="entry name" value="SIGMA54_INTERACT_2"/>
    <property type="match status" value="1"/>
</dbReference>
<dbReference type="InterPro" id="IPR025943">
    <property type="entry name" value="Sigma_54_int_dom_ATP-bd_2"/>
</dbReference>
<dbReference type="GO" id="GO:0003677">
    <property type="term" value="F:DNA binding"/>
    <property type="evidence" value="ECO:0007669"/>
    <property type="project" value="UniProtKB-KW"/>
</dbReference>
<dbReference type="InterPro" id="IPR058031">
    <property type="entry name" value="AAA_lid_NorR"/>
</dbReference>
<protein>
    <submittedName>
        <fullName evidence="11">Response regulator</fullName>
    </submittedName>
</protein>
<dbReference type="Proteomes" id="UP000477680">
    <property type="component" value="Chromosome"/>
</dbReference>
<evidence type="ECO:0000313" key="12">
    <source>
        <dbReference type="Proteomes" id="UP000477680"/>
    </source>
</evidence>
<dbReference type="AlphaFoldDB" id="A0A6C0U123"/>
<keyword evidence="2" id="KW-0547">Nucleotide-binding</keyword>
<dbReference type="Gene3D" id="1.10.8.60">
    <property type="match status" value="1"/>
</dbReference>
<organism evidence="11 12">
    <name type="scientific">Kineobactrum salinum</name>
    <dbReference type="NCBI Taxonomy" id="2708301"/>
    <lineage>
        <taxon>Bacteria</taxon>
        <taxon>Pseudomonadati</taxon>
        <taxon>Pseudomonadota</taxon>
        <taxon>Gammaproteobacteria</taxon>
        <taxon>Cellvibrionales</taxon>
        <taxon>Halieaceae</taxon>
        <taxon>Kineobactrum</taxon>
    </lineage>
</organism>
<dbReference type="Gene3D" id="3.40.50.2300">
    <property type="match status" value="1"/>
</dbReference>
<dbReference type="InterPro" id="IPR009057">
    <property type="entry name" value="Homeodomain-like_sf"/>
</dbReference>
<dbReference type="RefSeq" id="WP_163493927.1">
    <property type="nucleotide sequence ID" value="NZ_CP048711.1"/>
</dbReference>
<sequence>MRDRVLLVDDDASLLKLLGIRLEAEGYEVFTAESADQAMQVLRNSPMEVVIADLRMEGASGLDLFEQIRHYHPGLPVIIMSAQGTIPEAVVATQRGVFEFLTKPVDKGQLLASIRAARQQSGGAQAEIFEGWREHVVTRSPVMERILNQVKQVAGSDVNILVTGASGSGKELLARAIHEADEQRQGPMVAVNCGALPEQLLESELFGHVKGAFTGAVSEHPGLFRAAHGGTLLLDEIGDIPLALQVKLLRALQERRIRPVGSTVSETVDVRIIAATNRDLEKDMREGLFREDLFYRLNVVNFHLPSLAERAEDIPLLARCFLRDTGAYQMGNVTSFAPSAMEVMIHAPWPGNVRQLQNVVQRTAALSTSPVITEALVREALTVEDHYLPSLSQARQQFEHDYLVKVLRLTSGSVAEAAVLAQRNRTDLYKLLKRHHINPDRFKEP</sequence>
<dbReference type="InterPro" id="IPR027417">
    <property type="entry name" value="P-loop_NTPase"/>
</dbReference>
<feature type="modified residue" description="4-aspartylphosphate" evidence="8">
    <location>
        <position position="53"/>
    </location>
</feature>
<feature type="domain" description="Sigma-54 factor interaction" evidence="9">
    <location>
        <begin position="136"/>
        <end position="365"/>
    </location>
</feature>
<dbReference type="PROSITE" id="PS50045">
    <property type="entry name" value="SIGMA54_INTERACT_4"/>
    <property type="match status" value="1"/>
</dbReference>
<dbReference type="SUPFAM" id="SSF46689">
    <property type="entry name" value="Homeodomain-like"/>
    <property type="match status" value="1"/>
</dbReference>
<evidence type="ECO:0000256" key="2">
    <source>
        <dbReference type="ARBA" id="ARBA00022741"/>
    </source>
</evidence>
<dbReference type="KEGG" id="kim:G3T16_03990"/>
<keyword evidence="4" id="KW-0902">Two-component regulatory system</keyword>
<keyword evidence="12" id="KW-1185">Reference proteome</keyword>
<dbReference type="SUPFAM" id="SSF52172">
    <property type="entry name" value="CheY-like"/>
    <property type="match status" value="1"/>
</dbReference>
<keyword evidence="3" id="KW-0067">ATP-binding</keyword>
<reference evidence="11 12" key="1">
    <citation type="submission" date="2020-02" db="EMBL/GenBank/DDBJ databases">
        <title>Genome sequencing for Kineobactrum sp. M2.</title>
        <authorList>
            <person name="Park S.-J."/>
        </authorList>
    </citation>
    <scope>NUCLEOTIDE SEQUENCE [LARGE SCALE GENOMIC DNA]</scope>
    <source>
        <strain evidence="11 12">M2</strain>
    </source>
</reference>
<dbReference type="SMART" id="SM00448">
    <property type="entry name" value="REC"/>
    <property type="match status" value="1"/>
</dbReference>
<dbReference type="InterPro" id="IPR025944">
    <property type="entry name" value="Sigma_54_int_dom_CS"/>
</dbReference>
<dbReference type="Gene3D" id="1.10.10.60">
    <property type="entry name" value="Homeodomain-like"/>
    <property type="match status" value="1"/>
</dbReference>
<dbReference type="FunFam" id="3.40.50.2300:FF:000018">
    <property type="entry name" value="DNA-binding transcriptional regulator NtrC"/>
    <property type="match status" value="1"/>
</dbReference>
<dbReference type="EMBL" id="CP048711">
    <property type="protein sequence ID" value="QIB64677.1"/>
    <property type="molecule type" value="Genomic_DNA"/>
</dbReference>
<dbReference type="GO" id="GO:0006355">
    <property type="term" value="P:regulation of DNA-templated transcription"/>
    <property type="evidence" value="ECO:0007669"/>
    <property type="project" value="InterPro"/>
</dbReference>
<evidence type="ECO:0000259" key="9">
    <source>
        <dbReference type="PROSITE" id="PS50045"/>
    </source>
</evidence>
<evidence type="ECO:0000256" key="7">
    <source>
        <dbReference type="ARBA" id="ARBA00023163"/>
    </source>
</evidence>
<dbReference type="PROSITE" id="PS50110">
    <property type="entry name" value="RESPONSE_REGULATORY"/>
    <property type="match status" value="1"/>
</dbReference>
<evidence type="ECO:0000256" key="8">
    <source>
        <dbReference type="PROSITE-ProRule" id="PRU00169"/>
    </source>
</evidence>
<dbReference type="InterPro" id="IPR011006">
    <property type="entry name" value="CheY-like_superfamily"/>
</dbReference>
<dbReference type="Pfam" id="PF00072">
    <property type="entry name" value="Response_reg"/>
    <property type="match status" value="1"/>
</dbReference>
<dbReference type="Pfam" id="PF00158">
    <property type="entry name" value="Sigma54_activat"/>
    <property type="match status" value="1"/>
</dbReference>
<evidence type="ECO:0000256" key="5">
    <source>
        <dbReference type="ARBA" id="ARBA00023015"/>
    </source>
</evidence>
<keyword evidence="7" id="KW-0804">Transcription</keyword>
<evidence type="ECO:0000256" key="6">
    <source>
        <dbReference type="ARBA" id="ARBA00023125"/>
    </source>
</evidence>
<dbReference type="InterPro" id="IPR003593">
    <property type="entry name" value="AAA+_ATPase"/>
</dbReference>